<dbReference type="Proteomes" id="UP001327225">
    <property type="component" value="Chromosome"/>
</dbReference>
<name>A0ABZ0ZME1_9ACTN</name>
<protein>
    <submittedName>
        <fullName evidence="1">Uncharacterized protein</fullName>
    </submittedName>
</protein>
<accession>A0ABZ0ZME1</accession>
<evidence type="ECO:0000313" key="2">
    <source>
        <dbReference type="Proteomes" id="UP001327225"/>
    </source>
</evidence>
<evidence type="ECO:0000313" key="1">
    <source>
        <dbReference type="EMBL" id="WQQ24878.1"/>
    </source>
</evidence>
<reference evidence="2" key="1">
    <citation type="submission" date="2023-12" db="EMBL/GenBank/DDBJ databases">
        <title>Novel species in genus Nocardioides.</title>
        <authorList>
            <person name="Zhou H."/>
        </authorList>
    </citation>
    <scope>NUCLEOTIDE SEQUENCE [LARGE SCALE GENOMIC DNA]</scope>
    <source>
        <strain evidence="2">HM61</strain>
    </source>
</reference>
<keyword evidence="2" id="KW-1185">Reference proteome</keyword>
<proteinExistence type="predicted"/>
<organism evidence="1 2">
    <name type="scientific">Nocardioides bizhenqiangii</name>
    <dbReference type="NCBI Taxonomy" id="3095076"/>
    <lineage>
        <taxon>Bacteria</taxon>
        <taxon>Bacillati</taxon>
        <taxon>Actinomycetota</taxon>
        <taxon>Actinomycetes</taxon>
        <taxon>Propionibacteriales</taxon>
        <taxon>Nocardioidaceae</taxon>
        <taxon>Nocardioides</taxon>
    </lineage>
</organism>
<dbReference type="EMBL" id="CP141059">
    <property type="protein sequence ID" value="WQQ24878.1"/>
    <property type="molecule type" value="Genomic_DNA"/>
</dbReference>
<dbReference type="RefSeq" id="WP_322936466.1">
    <property type="nucleotide sequence ID" value="NZ_CP141059.1"/>
</dbReference>
<gene>
    <name evidence="1" type="ORF">SHK19_12960</name>
</gene>
<sequence length="286" mass="31753">MDFVPFDATEEEAEQWAVLRGGVPKSMRPALTTWILGTYLDRGFANVESFRRLENALDLDFNIRPEYTGLIDEANCRSLLEPLSDRDLLRVADYTVFKQGKYRGRSSALETILKTGRSRFTVVDHGDYDRLGTRVPEGVRLAAEEVMSGDSTAGTLLKRAWVKVHDLEPDDGGAYWNAVKAVESAAFPALGISNENANISHAVRAIEAKGATWRLPFVREHTEYPSRDVLLGLLKSLYRGQRDRHGSEAYSDVTHDEAEAAVLMAVTLVGWFAGGLVQKRDTGTFG</sequence>